<reference evidence="2 3" key="1">
    <citation type="journal article" date="2019" name="Int. J. Syst. Evol. Microbiol.">
        <title>The Global Catalogue of Microorganisms (GCM) 10K type strain sequencing project: providing services to taxonomists for standard genome sequencing and annotation.</title>
        <authorList>
            <consortium name="The Broad Institute Genomics Platform"/>
            <consortium name="The Broad Institute Genome Sequencing Center for Infectious Disease"/>
            <person name="Wu L."/>
            <person name="Ma J."/>
        </authorList>
    </citation>
    <scope>NUCLEOTIDE SEQUENCE [LARGE SCALE GENOMIC DNA]</scope>
    <source>
        <strain evidence="2 3">JCM 9933</strain>
    </source>
</reference>
<keyword evidence="3" id="KW-1185">Reference proteome</keyword>
<dbReference type="Proteomes" id="UP001501588">
    <property type="component" value="Unassembled WGS sequence"/>
</dbReference>
<evidence type="ECO:0008006" key="4">
    <source>
        <dbReference type="Google" id="ProtNLM"/>
    </source>
</evidence>
<protein>
    <recommendedName>
        <fullName evidence="4">PepSY domain-containing protein</fullName>
    </recommendedName>
</protein>
<proteinExistence type="predicted"/>
<gene>
    <name evidence="2" type="ORF">GCM10009416_20810</name>
</gene>
<feature type="chain" id="PRO_5047356497" description="PepSY domain-containing protein" evidence="1">
    <location>
        <begin position="24"/>
        <end position="150"/>
    </location>
</feature>
<name>A0ABN1F556_9PROT</name>
<evidence type="ECO:0000313" key="3">
    <source>
        <dbReference type="Proteomes" id="UP001501588"/>
    </source>
</evidence>
<keyword evidence="1" id="KW-0732">Signal</keyword>
<organism evidence="2 3">
    <name type="scientific">Craurococcus roseus</name>
    <dbReference type="NCBI Taxonomy" id="77585"/>
    <lineage>
        <taxon>Bacteria</taxon>
        <taxon>Pseudomonadati</taxon>
        <taxon>Pseudomonadota</taxon>
        <taxon>Alphaproteobacteria</taxon>
        <taxon>Acetobacterales</taxon>
        <taxon>Acetobacteraceae</taxon>
        <taxon>Craurococcus</taxon>
    </lineage>
</organism>
<feature type="signal peptide" evidence="1">
    <location>
        <begin position="1"/>
        <end position="23"/>
    </location>
</feature>
<evidence type="ECO:0000313" key="2">
    <source>
        <dbReference type="EMBL" id="GAA0582223.1"/>
    </source>
</evidence>
<dbReference type="RefSeq" id="WP_343895218.1">
    <property type="nucleotide sequence ID" value="NZ_BAAAFZ010000025.1"/>
</dbReference>
<accession>A0ABN1F556</accession>
<comment type="caution">
    <text evidence="2">The sequence shown here is derived from an EMBL/GenBank/DDBJ whole genome shotgun (WGS) entry which is preliminary data.</text>
</comment>
<sequence>MRKTLAAAGLCCLALFGTAPRHAAGQGSGSMATQSLEPGQMTADQIAIVLRARGYSGLGPMSREGDTVTVADAKRYGEATGPLKLDAKTGRVRDEKPLSEAQARALLRERGFSDIGEARREGDAILASAQQAGARVNLQVDARSGTVSQR</sequence>
<dbReference type="EMBL" id="BAAAFZ010000025">
    <property type="protein sequence ID" value="GAA0582223.1"/>
    <property type="molecule type" value="Genomic_DNA"/>
</dbReference>
<evidence type="ECO:0000256" key="1">
    <source>
        <dbReference type="SAM" id="SignalP"/>
    </source>
</evidence>